<dbReference type="InterPro" id="IPR039425">
    <property type="entry name" value="RNA_pol_sigma-70-like"/>
</dbReference>
<dbReference type="GO" id="GO:0003677">
    <property type="term" value="F:DNA binding"/>
    <property type="evidence" value="ECO:0007669"/>
    <property type="project" value="InterPro"/>
</dbReference>
<evidence type="ECO:0000256" key="2">
    <source>
        <dbReference type="ARBA" id="ARBA00023015"/>
    </source>
</evidence>
<dbReference type="GO" id="GO:0016987">
    <property type="term" value="F:sigma factor activity"/>
    <property type="evidence" value="ECO:0007669"/>
    <property type="project" value="UniProtKB-KW"/>
</dbReference>
<dbReference type="Proteomes" id="UP000601223">
    <property type="component" value="Unassembled WGS sequence"/>
</dbReference>
<dbReference type="InterPro" id="IPR036388">
    <property type="entry name" value="WH-like_DNA-bd_sf"/>
</dbReference>
<keyword evidence="4" id="KW-0804">Transcription</keyword>
<evidence type="ECO:0000259" key="6">
    <source>
        <dbReference type="SMART" id="SM00421"/>
    </source>
</evidence>
<keyword evidence="8" id="KW-1185">Reference proteome</keyword>
<dbReference type="InterPro" id="IPR013249">
    <property type="entry name" value="RNA_pol_sigma70_r4_t2"/>
</dbReference>
<dbReference type="SMART" id="SM00421">
    <property type="entry name" value="HTH_LUXR"/>
    <property type="match status" value="1"/>
</dbReference>
<gene>
    <name evidence="7" type="ORF">Cba03nite_72210</name>
</gene>
<dbReference type="InterPro" id="IPR013325">
    <property type="entry name" value="RNA_pol_sigma_r2"/>
</dbReference>
<sequence>MTTPRAYEPGPETSCESQPSPTTVRSVEVAEFTAFYKDDVHALGVFLRSLGANATVATDIAADVMGEAYHQWSSIRMPRTWVRTVARRKYLRALFAVDLSGEVSDAVEADHGRDIADSVAPHVAACGLLARLPLRQRQVMAWHLDGYTPTETAQELQISPGAVRSSLAAARQALGDLLREGTEQ</sequence>
<comment type="similarity">
    <text evidence="1">Belongs to the sigma-70 factor family. ECF subfamily.</text>
</comment>
<dbReference type="AlphaFoldDB" id="A0A8J3NM85"/>
<protein>
    <submittedName>
        <fullName evidence="7">RNA polymerase sigma24 factor</fullName>
    </submittedName>
</protein>
<evidence type="ECO:0000256" key="1">
    <source>
        <dbReference type="ARBA" id="ARBA00010641"/>
    </source>
</evidence>
<keyword evidence="2" id="KW-0805">Transcription regulation</keyword>
<dbReference type="Pfam" id="PF08281">
    <property type="entry name" value="Sigma70_r4_2"/>
    <property type="match status" value="1"/>
</dbReference>
<evidence type="ECO:0000313" key="7">
    <source>
        <dbReference type="EMBL" id="GIF85872.1"/>
    </source>
</evidence>
<keyword evidence="3" id="KW-0731">Sigma factor</keyword>
<dbReference type="InterPro" id="IPR000792">
    <property type="entry name" value="Tscrpt_reg_LuxR_C"/>
</dbReference>
<organism evidence="7 8">
    <name type="scientific">Catellatospora bangladeshensis</name>
    <dbReference type="NCBI Taxonomy" id="310355"/>
    <lineage>
        <taxon>Bacteria</taxon>
        <taxon>Bacillati</taxon>
        <taxon>Actinomycetota</taxon>
        <taxon>Actinomycetes</taxon>
        <taxon>Micromonosporales</taxon>
        <taxon>Micromonosporaceae</taxon>
        <taxon>Catellatospora</taxon>
    </lineage>
</organism>
<evidence type="ECO:0000256" key="3">
    <source>
        <dbReference type="ARBA" id="ARBA00023082"/>
    </source>
</evidence>
<proteinExistence type="inferred from homology"/>
<feature type="region of interest" description="Disordered" evidence="5">
    <location>
        <begin position="1"/>
        <end position="22"/>
    </location>
</feature>
<accession>A0A8J3NM85</accession>
<reference evidence="7 8" key="1">
    <citation type="submission" date="2021-01" db="EMBL/GenBank/DDBJ databases">
        <title>Whole genome shotgun sequence of Catellatospora bangladeshensis NBRC 107357.</title>
        <authorList>
            <person name="Komaki H."/>
            <person name="Tamura T."/>
        </authorList>
    </citation>
    <scope>NUCLEOTIDE SEQUENCE [LARGE SCALE GENOMIC DNA]</scope>
    <source>
        <strain evidence="7 8">NBRC 107357</strain>
    </source>
</reference>
<comment type="caution">
    <text evidence="7">The sequence shown here is derived from an EMBL/GenBank/DDBJ whole genome shotgun (WGS) entry which is preliminary data.</text>
</comment>
<dbReference type="SUPFAM" id="SSF88659">
    <property type="entry name" value="Sigma3 and sigma4 domains of RNA polymerase sigma factors"/>
    <property type="match status" value="1"/>
</dbReference>
<dbReference type="RefSeq" id="WP_203756387.1">
    <property type="nucleotide sequence ID" value="NZ_BONF01000054.1"/>
</dbReference>
<dbReference type="GO" id="GO:0006352">
    <property type="term" value="P:DNA-templated transcription initiation"/>
    <property type="evidence" value="ECO:0007669"/>
    <property type="project" value="InterPro"/>
</dbReference>
<dbReference type="EMBL" id="BONF01000054">
    <property type="protein sequence ID" value="GIF85872.1"/>
    <property type="molecule type" value="Genomic_DNA"/>
</dbReference>
<dbReference type="PANTHER" id="PTHR43133">
    <property type="entry name" value="RNA POLYMERASE ECF-TYPE SIGMA FACTO"/>
    <property type="match status" value="1"/>
</dbReference>
<dbReference type="SUPFAM" id="SSF88946">
    <property type="entry name" value="Sigma2 domain of RNA polymerase sigma factors"/>
    <property type="match status" value="1"/>
</dbReference>
<evidence type="ECO:0000313" key="8">
    <source>
        <dbReference type="Proteomes" id="UP000601223"/>
    </source>
</evidence>
<dbReference type="Gene3D" id="1.10.10.10">
    <property type="entry name" value="Winged helix-like DNA-binding domain superfamily/Winged helix DNA-binding domain"/>
    <property type="match status" value="1"/>
</dbReference>
<feature type="domain" description="HTH luxR-type" evidence="6">
    <location>
        <begin position="129"/>
        <end position="181"/>
    </location>
</feature>
<dbReference type="PANTHER" id="PTHR43133:SF46">
    <property type="entry name" value="RNA POLYMERASE SIGMA-70 FACTOR ECF SUBFAMILY"/>
    <property type="match status" value="1"/>
</dbReference>
<dbReference type="InterPro" id="IPR013324">
    <property type="entry name" value="RNA_pol_sigma_r3/r4-like"/>
</dbReference>
<evidence type="ECO:0000256" key="4">
    <source>
        <dbReference type="ARBA" id="ARBA00023163"/>
    </source>
</evidence>
<evidence type="ECO:0000256" key="5">
    <source>
        <dbReference type="SAM" id="MobiDB-lite"/>
    </source>
</evidence>
<name>A0A8J3NM85_9ACTN</name>